<dbReference type="InterPro" id="IPR025110">
    <property type="entry name" value="AMP-bd_C"/>
</dbReference>
<evidence type="ECO:0000256" key="3">
    <source>
        <dbReference type="ARBA" id="ARBA00022450"/>
    </source>
</evidence>
<gene>
    <name evidence="7" type="ordered locus">Sinac_0721</name>
</gene>
<comment type="similarity">
    <text evidence="2">Belongs to the ATP-dependent AMP-binding enzyme family.</text>
</comment>
<dbReference type="SUPFAM" id="SSF53474">
    <property type="entry name" value="alpha/beta-Hydrolases"/>
    <property type="match status" value="1"/>
</dbReference>
<dbReference type="Gene3D" id="3.40.50.1820">
    <property type="entry name" value="alpha/beta hydrolase"/>
    <property type="match status" value="1"/>
</dbReference>
<dbReference type="PROSITE" id="PS50075">
    <property type="entry name" value="CARRIER"/>
    <property type="match status" value="1"/>
</dbReference>
<dbReference type="FunFam" id="3.30.300.30:FF:000010">
    <property type="entry name" value="Enterobactin synthetase component F"/>
    <property type="match status" value="1"/>
</dbReference>
<dbReference type="NCBIfam" id="TIGR01733">
    <property type="entry name" value="AA-adenyl-dom"/>
    <property type="match status" value="1"/>
</dbReference>
<comment type="cofactor">
    <cofactor evidence="1">
        <name>pantetheine 4'-phosphate</name>
        <dbReference type="ChEBI" id="CHEBI:47942"/>
    </cofactor>
</comment>
<dbReference type="InterPro" id="IPR001031">
    <property type="entry name" value="Thioesterase"/>
</dbReference>
<dbReference type="PROSITE" id="PS00455">
    <property type="entry name" value="AMP_BINDING"/>
    <property type="match status" value="1"/>
</dbReference>
<dbReference type="GO" id="GO:0031177">
    <property type="term" value="F:phosphopantetheine binding"/>
    <property type="evidence" value="ECO:0007669"/>
    <property type="project" value="InterPro"/>
</dbReference>
<accession>L0D906</accession>
<dbReference type="SUPFAM" id="SSF47336">
    <property type="entry name" value="ACP-like"/>
    <property type="match status" value="1"/>
</dbReference>
<dbReference type="Gene3D" id="3.30.300.30">
    <property type="match status" value="1"/>
</dbReference>
<evidence type="ECO:0000256" key="1">
    <source>
        <dbReference type="ARBA" id="ARBA00001957"/>
    </source>
</evidence>
<dbReference type="PANTHER" id="PTHR45527:SF1">
    <property type="entry name" value="FATTY ACID SYNTHASE"/>
    <property type="match status" value="1"/>
</dbReference>
<evidence type="ECO:0000256" key="2">
    <source>
        <dbReference type="ARBA" id="ARBA00006432"/>
    </source>
</evidence>
<name>L0D906_SINAD</name>
<dbReference type="Pfam" id="PF13193">
    <property type="entry name" value="AMP-binding_C"/>
    <property type="match status" value="1"/>
</dbReference>
<dbReference type="InterPro" id="IPR000873">
    <property type="entry name" value="AMP-dep_synth/lig_dom"/>
</dbReference>
<dbReference type="InterPro" id="IPR029058">
    <property type="entry name" value="AB_hydrolase_fold"/>
</dbReference>
<keyword evidence="3" id="KW-0596">Phosphopantetheine</keyword>
<dbReference type="Proteomes" id="UP000010798">
    <property type="component" value="Chromosome"/>
</dbReference>
<dbReference type="Gene3D" id="1.10.1200.10">
    <property type="entry name" value="ACP-like"/>
    <property type="match status" value="1"/>
</dbReference>
<dbReference type="InterPro" id="IPR010071">
    <property type="entry name" value="AA_adenyl_dom"/>
</dbReference>
<dbReference type="FunFam" id="3.40.50.12780:FF:000012">
    <property type="entry name" value="Non-ribosomal peptide synthetase"/>
    <property type="match status" value="1"/>
</dbReference>
<dbReference type="Gene3D" id="3.40.50.980">
    <property type="match status" value="2"/>
</dbReference>
<reference evidence="7 8" key="1">
    <citation type="submission" date="2012-02" db="EMBL/GenBank/DDBJ databases">
        <title>Complete sequence of chromosome of Singulisphaera acidiphila DSM 18658.</title>
        <authorList>
            <consortium name="US DOE Joint Genome Institute (JGI-PGF)"/>
            <person name="Lucas S."/>
            <person name="Copeland A."/>
            <person name="Lapidus A."/>
            <person name="Glavina del Rio T."/>
            <person name="Dalin E."/>
            <person name="Tice H."/>
            <person name="Bruce D."/>
            <person name="Goodwin L."/>
            <person name="Pitluck S."/>
            <person name="Peters L."/>
            <person name="Ovchinnikova G."/>
            <person name="Chertkov O."/>
            <person name="Kyrpides N."/>
            <person name="Mavromatis K."/>
            <person name="Ivanova N."/>
            <person name="Brettin T."/>
            <person name="Detter J.C."/>
            <person name="Han C."/>
            <person name="Larimer F."/>
            <person name="Land M."/>
            <person name="Hauser L."/>
            <person name="Markowitz V."/>
            <person name="Cheng J.-F."/>
            <person name="Hugenholtz P."/>
            <person name="Woyke T."/>
            <person name="Wu D."/>
            <person name="Tindall B."/>
            <person name="Pomrenke H."/>
            <person name="Brambilla E."/>
            <person name="Klenk H.-P."/>
            <person name="Eisen J.A."/>
        </authorList>
    </citation>
    <scope>NUCLEOTIDE SEQUENCE [LARGE SCALE GENOMIC DNA]</scope>
    <source>
        <strain evidence="8">ATCC BAA-1392 / DSM 18658 / VKM B-2454 / MOB10</strain>
    </source>
</reference>
<dbReference type="KEGG" id="saci:Sinac_0721"/>
<dbReference type="Pfam" id="PF00550">
    <property type="entry name" value="PP-binding"/>
    <property type="match status" value="1"/>
</dbReference>
<dbReference type="InterPro" id="IPR020806">
    <property type="entry name" value="PKS_PP-bd"/>
</dbReference>
<dbReference type="FunFam" id="3.40.50.980:FF:000001">
    <property type="entry name" value="Non-ribosomal peptide synthetase"/>
    <property type="match status" value="1"/>
</dbReference>
<evidence type="ECO:0000313" key="7">
    <source>
        <dbReference type="EMBL" id="AGA25131.1"/>
    </source>
</evidence>
<dbReference type="eggNOG" id="COG3319">
    <property type="taxonomic scope" value="Bacteria"/>
</dbReference>
<dbReference type="Pfam" id="PF00501">
    <property type="entry name" value="AMP-binding"/>
    <property type="match status" value="1"/>
</dbReference>
<dbReference type="HOGENOM" id="CLU_000022_2_13_0"/>
<feature type="domain" description="Carrier" evidence="6">
    <location>
        <begin position="553"/>
        <end position="628"/>
    </location>
</feature>
<dbReference type="InterPro" id="IPR036736">
    <property type="entry name" value="ACP-like_sf"/>
</dbReference>
<evidence type="ECO:0000256" key="4">
    <source>
        <dbReference type="ARBA" id="ARBA00022553"/>
    </source>
</evidence>
<dbReference type="InterPro" id="IPR045851">
    <property type="entry name" value="AMP-bd_C_sf"/>
</dbReference>
<dbReference type="CDD" id="cd12117">
    <property type="entry name" value="A_NRPS_Srf_like"/>
    <property type="match status" value="1"/>
</dbReference>
<organism evidence="7 8">
    <name type="scientific">Singulisphaera acidiphila (strain ATCC BAA-1392 / DSM 18658 / VKM B-2454 / MOB10)</name>
    <dbReference type="NCBI Taxonomy" id="886293"/>
    <lineage>
        <taxon>Bacteria</taxon>
        <taxon>Pseudomonadati</taxon>
        <taxon>Planctomycetota</taxon>
        <taxon>Planctomycetia</taxon>
        <taxon>Isosphaerales</taxon>
        <taxon>Isosphaeraceae</taxon>
        <taxon>Singulisphaera</taxon>
    </lineage>
</organism>
<dbReference type="PANTHER" id="PTHR45527">
    <property type="entry name" value="NONRIBOSOMAL PEPTIDE SYNTHETASE"/>
    <property type="match status" value="1"/>
</dbReference>
<dbReference type="STRING" id="886293.Sinac_0721"/>
<evidence type="ECO:0000256" key="5">
    <source>
        <dbReference type="SAM" id="MobiDB-lite"/>
    </source>
</evidence>
<dbReference type="GO" id="GO:0043041">
    <property type="term" value="P:amino acid activation for nonribosomal peptide biosynthetic process"/>
    <property type="evidence" value="ECO:0007669"/>
    <property type="project" value="TreeGrafter"/>
</dbReference>
<dbReference type="InterPro" id="IPR009081">
    <property type="entry name" value="PP-bd_ACP"/>
</dbReference>
<evidence type="ECO:0000313" key="8">
    <source>
        <dbReference type="Proteomes" id="UP000010798"/>
    </source>
</evidence>
<feature type="region of interest" description="Disordered" evidence="5">
    <location>
        <begin position="1"/>
        <end position="23"/>
    </location>
</feature>
<keyword evidence="8" id="KW-1185">Reference proteome</keyword>
<dbReference type="SMART" id="SM00823">
    <property type="entry name" value="PKS_PP"/>
    <property type="match status" value="1"/>
</dbReference>
<proteinExistence type="inferred from homology"/>
<dbReference type="AlphaFoldDB" id="L0D906"/>
<dbReference type="InterPro" id="IPR020845">
    <property type="entry name" value="AMP-binding_CS"/>
</dbReference>
<protein>
    <submittedName>
        <fullName evidence="7">Amino acid adenylation enzyme/thioester reductase family protein</fullName>
    </submittedName>
</protein>
<feature type="compositionally biased region" description="Basic and acidic residues" evidence="5">
    <location>
        <begin position="8"/>
        <end position="19"/>
    </location>
</feature>
<dbReference type="eggNOG" id="COG1020">
    <property type="taxonomic scope" value="Bacteria"/>
</dbReference>
<dbReference type="Gene3D" id="2.30.38.10">
    <property type="entry name" value="Luciferase, Domain 3"/>
    <property type="match status" value="1"/>
</dbReference>
<dbReference type="SUPFAM" id="SSF56801">
    <property type="entry name" value="Acetyl-CoA synthetase-like"/>
    <property type="match status" value="1"/>
</dbReference>
<dbReference type="GO" id="GO:0044550">
    <property type="term" value="P:secondary metabolite biosynthetic process"/>
    <property type="evidence" value="ECO:0007669"/>
    <property type="project" value="UniProtKB-ARBA"/>
</dbReference>
<dbReference type="RefSeq" id="WP_015244311.1">
    <property type="nucleotide sequence ID" value="NC_019892.1"/>
</dbReference>
<sequence length="921" mass="98639">MRIMPAEDTDRSVRCERPPTEVGSHWPAAEWNETATDYPRDACIHELFEARAREAPESVALVLGSDVLTYGELAHRSNRLARRLLDLGVGPDVFVGILLERSLESVVAALSVLKTGGAYVPLDPSHPPEQLAFQLEDTQAPVLLTRTALRPLLPPHTAAVVCLDSDWPSVSRDSTDPFPRLGSAEDLACVMYTSGSTGRPKGVMVTHRGVVRLLFGVDYVRLGPDSVVLHMAPPAFDASTFEVWGPLLHGGRCVIAPDALPSARELGRVLREGRVNTLWLTAALYNVVIDEAPEALASLDQLLIGGEALSVAHVRRGLDRLPTTRLINGYGPTEGTTFTCCYPIPRTLGQDTDSVPIGWPIGNTRVHLLDDAMRPVPVGVTGELYVGGDGIARGYLNRPGLTAKAFVPDPFAASPGSRLYRTGDLARWRPDGLLEFLGRTDDQVKVRGFRVELGAVEAALRRCPGVAGAAVLARENGPGGLELVAYVTAAPGSLQPQESDLRTHLAACLPKFMIPSAFVPLNSLPLTPSGKVDRRALPRPDPAARRGETAYVAPQDEVEARLAAVWGEVLGVASVGATDDFFRLGGTSLTALRLVTRVEHAFRVRLPPLALLRAPTVGELAAVVRAQGSGERPVGSSLVAIRAAGMAPPFFFLAGGTSVLDGRGALYLHRLAELLDPGRPMYTFVGEGFDSGIATDHLVERLAARFVSDLRADFPDGPYHLGGHSFGAFLALEMARQLQKLGKPVGLVALLDPLSPLYPKKLVRRERRWAPPVRLANHSAVGRFAESAGKMWERLAPRTVTVAPSIPTDSLDPADSPDTVIPPTEEEIRLGFIKESVARYTSIPRPFPGRVTLFRPLEAPPGHAGFSCDDPFNGLVPLVGPGIAVVPVPGNHSTMVWEAGLRVTAAGVEEGMRRGAGIGKG</sequence>
<keyword evidence="4" id="KW-0597">Phosphoprotein</keyword>
<dbReference type="Pfam" id="PF00975">
    <property type="entry name" value="Thioesterase"/>
    <property type="match status" value="1"/>
</dbReference>
<evidence type="ECO:0000259" key="6">
    <source>
        <dbReference type="PROSITE" id="PS50075"/>
    </source>
</evidence>
<dbReference type="GO" id="GO:0005829">
    <property type="term" value="C:cytosol"/>
    <property type="evidence" value="ECO:0007669"/>
    <property type="project" value="TreeGrafter"/>
</dbReference>
<dbReference type="FunFam" id="2.30.38.10:FF:000001">
    <property type="entry name" value="Non-ribosomal peptide synthetase PvdI"/>
    <property type="match status" value="1"/>
</dbReference>
<dbReference type="FunFam" id="1.10.1200.10:FF:000005">
    <property type="entry name" value="Nonribosomal peptide synthetase 1"/>
    <property type="match status" value="1"/>
</dbReference>
<dbReference type="EMBL" id="CP003364">
    <property type="protein sequence ID" value="AGA25131.1"/>
    <property type="molecule type" value="Genomic_DNA"/>
</dbReference>